<name>A0A5B7K4E9_PORTR</name>
<organism evidence="1 2">
    <name type="scientific">Portunus trituberculatus</name>
    <name type="common">Swimming crab</name>
    <name type="synonym">Neptunus trituberculatus</name>
    <dbReference type="NCBI Taxonomy" id="210409"/>
    <lineage>
        <taxon>Eukaryota</taxon>
        <taxon>Metazoa</taxon>
        <taxon>Ecdysozoa</taxon>
        <taxon>Arthropoda</taxon>
        <taxon>Crustacea</taxon>
        <taxon>Multicrustacea</taxon>
        <taxon>Malacostraca</taxon>
        <taxon>Eumalacostraca</taxon>
        <taxon>Eucarida</taxon>
        <taxon>Decapoda</taxon>
        <taxon>Pleocyemata</taxon>
        <taxon>Brachyura</taxon>
        <taxon>Eubrachyura</taxon>
        <taxon>Portunoidea</taxon>
        <taxon>Portunidae</taxon>
        <taxon>Portuninae</taxon>
        <taxon>Portunus</taxon>
    </lineage>
</organism>
<protein>
    <submittedName>
        <fullName evidence="1">Uncharacterized protein</fullName>
    </submittedName>
</protein>
<gene>
    <name evidence="1" type="ORF">E2C01_094910</name>
</gene>
<dbReference type="AlphaFoldDB" id="A0A5B7K4E9"/>
<dbReference type="EMBL" id="VSRR010118613">
    <property type="protein sequence ID" value="MPC99494.1"/>
    <property type="molecule type" value="Genomic_DNA"/>
</dbReference>
<dbReference type="Proteomes" id="UP000324222">
    <property type="component" value="Unassembled WGS sequence"/>
</dbReference>
<sequence>MLLTPCPLHPSCLITPTLTAILPDDRPTPSFSPSNATPNFPYFSPNTTPCPFPARRLSFTGVAVTSGRLPVARP</sequence>
<evidence type="ECO:0000313" key="1">
    <source>
        <dbReference type="EMBL" id="MPC99494.1"/>
    </source>
</evidence>
<reference evidence="1 2" key="1">
    <citation type="submission" date="2019-05" db="EMBL/GenBank/DDBJ databases">
        <title>Another draft genome of Portunus trituberculatus and its Hox gene families provides insights of decapod evolution.</title>
        <authorList>
            <person name="Jeong J.-H."/>
            <person name="Song I."/>
            <person name="Kim S."/>
            <person name="Choi T."/>
            <person name="Kim D."/>
            <person name="Ryu S."/>
            <person name="Kim W."/>
        </authorList>
    </citation>
    <scope>NUCLEOTIDE SEQUENCE [LARGE SCALE GENOMIC DNA]</scope>
    <source>
        <tissue evidence="1">Muscle</tissue>
    </source>
</reference>
<evidence type="ECO:0000313" key="2">
    <source>
        <dbReference type="Proteomes" id="UP000324222"/>
    </source>
</evidence>
<comment type="caution">
    <text evidence="1">The sequence shown here is derived from an EMBL/GenBank/DDBJ whole genome shotgun (WGS) entry which is preliminary data.</text>
</comment>
<accession>A0A5B7K4E9</accession>
<proteinExistence type="predicted"/>
<keyword evidence="2" id="KW-1185">Reference proteome</keyword>